<accession>A0A084W4T5</accession>
<protein>
    <submittedName>
        <fullName evidence="2 3">Uncharacterized protein</fullName>
    </submittedName>
</protein>
<dbReference type="VEuPathDB" id="VectorBase:ASIC013065"/>
<dbReference type="EMBL" id="ATLV01020382">
    <property type="status" value="NOT_ANNOTATED_CDS"/>
    <property type="molecule type" value="Genomic_DNA"/>
</dbReference>
<evidence type="ECO:0000313" key="4">
    <source>
        <dbReference type="Proteomes" id="UP000030765"/>
    </source>
</evidence>
<reference evidence="3" key="2">
    <citation type="submission" date="2020-05" db="UniProtKB">
        <authorList>
            <consortium name="EnsemblMetazoa"/>
        </authorList>
    </citation>
    <scope>IDENTIFICATION</scope>
</reference>
<evidence type="ECO:0000313" key="3">
    <source>
        <dbReference type="EnsemblMetazoa" id="ASIC013065-PA"/>
    </source>
</evidence>
<dbReference type="AlphaFoldDB" id="A0A084W4T5"/>
<evidence type="ECO:0000313" key="2">
    <source>
        <dbReference type="EMBL" id="KFB45229.1"/>
    </source>
</evidence>
<keyword evidence="1" id="KW-0812">Transmembrane</keyword>
<proteinExistence type="predicted"/>
<keyword evidence="1" id="KW-0472">Membrane</keyword>
<evidence type="ECO:0000256" key="1">
    <source>
        <dbReference type="SAM" id="Phobius"/>
    </source>
</evidence>
<reference evidence="2 4" key="1">
    <citation type="journal article" date="2014" name="BMC Genomics">
        <title>Genome sequence of Anopheles sinensis provides insight into genetics basis of mosquito competence for malaria parasites.</title>
        <authorList>
            <person name="Zhou D."/>
            <person name="Zhang D."/>
            <person name="Ding G."/>
            <person name="Shi L."/>
            <person name="Hou Q."/>
            <person name="Ye Y."/>
            <person name="Xu Y."/>
            <person name="Zhou H."/>
            <person name="Xiong C."/>
            <person name="Li S."/>
            <person name="Yu J."/>
            <person name="Hong S."/>
            <person name="Yu X."/>
            <person name="Zou P."/>
            <person name="Chen C."/>
            <person name="Chang X."/>
            <person name="Wang W."/>
            <person name="Lv Y."/>
            <person name="Sun Y."/>
            <person name="Ma L."/>
            <person name="Shen B."/>
            <person name="Zhu C."/>
        </authorList>
    </citation>
    <scope>NUCLEOTIDE SEQUENCE [LARGE SCALE GENOMIC DNA]</scope>
</reference>
<organism evidence="2">
    <name type="scientific">Anopheles sinensis</name>
    <name type="common">Mosquito</name>
    <dbReference type="NCBI Taxonomy" id="74873"/>
    <lineage>
        <taxon>Eukaryota</taxon>
        <taxon>Metazoa</taxon>
        <taxon>Ecdysozoa</taxon>
        <taxon>Arthropoda</taxon>
        <taxon>Hexapoda</taxon>
        <taxon>Insecta</taxon>
        <taxon>Pterygota</taxon>
        <taxon>Neoptera</taxon>
        <taxon>Endopterygota</taxon>
        <taxon>Diptera</taxon>
        <taxon>Nematocera</taxon>
        <taxon>Culicoidea</taxon>
        <taxon>Culicidae</taxon>
        <taxon>Anophelinae</taxon>
        <taxon>Anopheles</taxon>
    </lineage>
</organism>
<gene>
    <name evidence="2" type="ORF">ZHAS_00013065</name>
</gene>
<dbReference type="EnsemblMetazoa" id="ASIC013065-RA">
    <property type="protein sequence ID" value="ASIC013065-PA"/>
    <property type="gene ID" value="ASIC013065"/>
</dbReference>
<name>A0A084W4T5_ANOSI</name>
<sequence length="169" mass="18914">MVENVRKTPSISGVSFFRFAVFASLSPPSGEEDVRSQEFISCPEPGITPSARLFPLQTGDGLAMTLILHHSWLLLLMMIMMLMSDEGVRCYTLDYGLRYCWDLELGCVAHVTSHTEAEIQRAKTVDRLWLLYDDDWTILAILSEVASRPGDYFGPSDNDGMHRSLAPAP</sequence>
<dbReference type="Proteomes" id="UP000030765">
    <property type="component" value="Unassembled WGS sequence"/>
</dbReference>
<keyword evidence="1" id="KW-1133">Transmembrane helix</keyword>
<dbReference type="VEuPathDB" id="VectorBase:ASIS008864"/>
<feature type="transmembrane region" description="Helical" evidence="1">
    <location>
        <begin position="62"/>
        <end position="83"/>
    </location>
</feature>
<dbReference type="EMBL" id="KE525299">
    <property type="protein sequence ID" value="KFB45229.1"/>
    <property type="molecule type" value="Genomic_DNA"/>
</dbReference>
<keyword evidence="4" id="KW-1185">Reference proteome</keyword>